<feature type="compositionally biased region" description="Polar residues" evidence="1">
    <location>
        <begin position="10"/>
        <end position="23"/>
    </location>
</feature>
<comment type="caution">
    <text evidence="2">The sequence shown here is derived from an EMBL/GenBank/DDBJ whole genome shotgun (WGS) entry which is preliminary data.</text>
</comment>
<feature type="region of interest" description="Disordered" evidence="1">
    <location>
        <begin position="1"/>
        <end position="53"/>
    </location>
</feature>
<accession>A0A5M3W7W4</accession>
<protein>
    <submittedName>
        <fullName evidence="2">Uncharacterized protein</fullName>
    </submittedName>
</protein>
<sequence length="69" mass="7193">MNPSRAVAGTSASNAKASPSYQGNAYGLANSQATTNASETATASWPSLRTSPHARATSRISEAIWIQIR</sequence>
<proteinExistence type="predicted"/>
<organism evidence="2 3">
    <name type="scientific">Acrocarpospora corrugata</name>
    <dbReference type="NCBI Taxonomy" id="35763"/>
    <lineage>
        <taxon>Bacteria</taxon>
        <taxon>Bacillati</taxon>
        <taxon>Actinomycetota</taxon>
        <taxon>Actinomycetes</taxon>
        <taxon>Streptosporangiales</taxon>
        <taxon>Streptosporangiaceae</taxon>
        <taxon>Acrocarpospora</taxon>
    </lineage>
</organism>
<dbReference type="Proteomes" id="UP000334990">
    <property type="component" value="Unassembled WGS sequence"/>
</dbReference>
<feature type="compositionally biased region" description="Low complexity" evidence="1">
    <location>
        <begin position="29"/>
        <end position="44"/>
    </location>
</feature>
<dbReference type="AlphaFoldDB" id="A0A5M3W7W4"/>
<dbReference type="EMBL" id="BLAD01000094">
    <property type="protein sequence ID" value="GES05157.1"/>
    <property type="molecule type" value="Genomic_DNA"/>
</dbReference>
<evidence type="ECO:0000256" key="1">
    <source>
        <dbReference type="SAM" id="MobiDB-lite"/>
    </source>
</evidence>
<gene>
    <name evidence="2" type="ORF">Acor_72250</name>
</gene>
<reference evidence="2 3" key="1">
    <citation type="submission" date="2019-10" db="EMBL/GenBank/DDBJ databases">
        <title>Whole genome shotgun sequence of Acrocarpospora corrugata NBRC 13972.</title>
        <authorList>
            <person name="Ichikawa N."/>
            <person name="Kimura A."/>
            <person name="Kitahashi Y."/>
            <person name="Komaki H."/>
            <person name="Oguchi A."/>
        </authorList>
    </citation>
    <scope>NUCLEOTIDE SEQUENCE [LARGE SCALE GENOMIC DNA]</scope>
    <source>
        <strain evidence="2 3">NBRC 13972</strain>
    </source>
</reference>
<evidence type="ECO:0000313" key="3">
    <source>
        <dbReference type="Proteomes" id="UP000334990"/>
    </source>
</evidence>
<name>A0A5M3W7W4_9ACTN</name>
<evidence type="ECO:0000313" key="2">
    <source>
        <dbReference type="EMBL" id="GES05157.1"/>
    </source>
</evidence>
<keyword evidence="3" id="KW-1185">Reference proteome</keyword>